<dbReference type="Proteomes" id="UP001569904">
    <property type="component" value="Unassembled WGS sequence"/>
</dbReference>
<accession>A0ABV4QW42</accession>
<name>A0ABV4QW42_9ACTN</name>
<evidence type="ECO:0000313" key="1">
    <source>
        <dbReference type="EMBL" id="MFA1554825.1"/>
    </source>
</evidence>
<evidence type="ECO:0000313" key="2">
    <source>
        <dbReference type="Proteomes" id="UP001569904"/>
    </source>
</evidence>
<comment type="caution">
    <text evidence="1">The sequence shown here is derived from an EMBL/GenBank/DDBJ whole genome shotgun (WGS) entry which is preliminary data.</text>
</comment>
<gene>
    <name evidence="1" type="ORF">SM436_14125</name>
</gene>
<dbReference type="RefSeq" id="WP_371941413.1">
    <property type="nucleotide sequence ID" value="NZ_JAXCEH010000007.1"/>
</dbReference>
<evidence type="ECO:0008006" key="3">
    <source>
        <dbReference type="Google" id="ProtNLM"/>
    </source>
</evidence>
<organism evidence="1 2">
    <name type="scientific">Actinomadura chokoriensis</name>
    <dbReference type="NCBI Taxonomy" id="454156"/>
    <lineage>
        <taxon>Bacteria</taxon>
        <taxon>Bacillati</taxon>
        <taxon>Actinomycetota</taxon>
        <taxon>Actinomycetes</taxon>
        <taxon>Streptosporangiales</taxon>
        <taxon>Thermomonosporaceae</taxon>
        <taxon>Actinomadura</taxon>
    </lineage>
</organism>
<reference evidence="1 2" key="1">
    <citation type="submission" date="2023-11" db="EMBL/GenBank/DDBJ databases">
        <title>Actinomadura monticuli sp. nov., isolated from volcanic ash.</title>
        <authorList>
            <person name="Lee S.D."/>
            <person name="Yang H."/>
            <person name="Kim I.S."/>
        </authorList>
    </citation>
    <scope>NUCLEOTIDE SEQUENCE [LARGE SCALE GENOMIC DNA]</scope>
    <source>
        <strain evidence="1 2">DSM 45346</strain>
    </source>
</reference>
<dbReference type="EMBL" id="JAXCEH010000007">
    <property type="protein sequence ID" value="MFA1554825.1"/>
    <property type="molecule type" value="Genomic_DNA"/>
</dbReference>
<keyword evidence="2" id="KW-1185">Reference proteome</keyword>
<proteinExistence type="predicted"/>
<sequence length="355" mass="37864">METAGDVLAALARRYAFGDLEALIAQGTLIEQSGPITQGGPIAQGGPITQGAPAADGRSTAVAALCAFGQRVLDLDAEDFGMPEAVGEVPRDLLDRARASRMPQTPRERPRGALASLRPAYSLLLEVIAIRWYRRDMAALVAAVHIASEYLPMLAWEPVLGHAGDPALIAASVSGEGSRFGVPVEPGTARMCDHTRPERSACERTLRVAREPGPGWRAYLDRQHSQVASALGDCAARCRTPCTVMTRLDDLVRADLVERCRLAADFTDGALVKLRHAAPVGHGFGVPSPEEVQTAWTRARRSLSHHPLGKKALADADDSYPLRGLPALFSAVAAADLRPDTLLHAVTERITSSLA</sequence>
<protein>
    <recommendedName>
        <fullName evidence="3">DUF222 domain-containing protein</fullName>
    </recommendedName>
</protein>